<keyword evidence="2 3" id="KW-0808">Transferase</keyword>
<dbReference type="PANTHER" id="PTHR12049:SF7">
    <property type="entry name" value="PROTEIN ARGININE METHYLTRANSFERASE NDUFAF7, MITOCHONDRIAL"/>
    <property type="match status" value="1"/>
</dbReference>
<gene>
    <name evidence="3" type="ORF">H5P28_18660</name>
</gene>
<dbReference type="RefSeq" id="WP_185677210.1">
    <property type="nucleotide sequence ID" value="NZ_JACHVB010000064.1"/>
</dbReference>
<dbReference type="GO" id="GO:0032259">
    <property type="term" value="P:methylation"/>
    <property type="evidence" value="ECO:0007669"/>
    <property type="project" value="UniProtKB-KW"/>
</dbReference>
<protein>
    <submittedName>
        <fullName evidence="3">SAM-dependent methyltransferase</fullName>
    </submittedName>
</protein>
<proteinExistence type="predicted"/>
<evidence type="ECO:0000313" key="4">
    <source>
        <dbReference type="Proteomes" id="UP000546464"/>
    </source>
</evidence>
<comment type="caution">
    <text evidence="3">The sequence shown here is derived from an EMBL/GenBank/DDBJ whole genome shotgun (WGS) entry which is preliminary data.</text>
</comment>
<dbReference type="AlphaFoldDB" id="A0A842HIF2"/>
<dbReference type="InterPro" id="IPR003788">
    <property type="entry name" value="NDUFAF7"/>
</dbReference>
<dbReference type="SUPFAM" id="SSF53335">
    <property type="entry name" value="S-adenosyl-L-methionine-dependent methyltransferases"/>
    <property type="match status" value="1"/>
</dbReference>
<reference evidence="3 4" key="1">
    <citation type="submission" date="2020-07" db="EMBL/GenBank/DDBJ databases">
        <authorList>
            <person name="Feng X."/>
        </authorList>
    </citation>
    <scope>NUCLEOTIDE SEQUENCE [LARGE SCALE GENOMIC DNA]</scope>
    <source>
        <strain evidence="3 4">JCM31066</strain>
    </source>
</reference>
<evidence type="ECO:0000256" key="1">
    <source>
        <dbReference type="ARBA" id="ARBA00022603"/>
    </source>
</evidence>
<evidence type="ECO:0000256" key="2">
    <source>
        <dbReference type="ARBA" id="ARBA00022679"/>
    </source>
</evidence>
<dbReference type="InterPro" id="IPR029063">
    <property type="entry name" value="SAM-dependent_MTases_sf"/>
</dbReference>
<organism evidence="3 4">
    <name type="scientific">Ruficoccus amylovorans</name>
    <dbReference type="NCBI Taxonomy" id="1804625"/>
    <lineage>
        <taxon>Bacteria</taxon>
        <taxon>Pseudomonadati</taxon>
        <taxon>Verrucomicrobiota</taxon>
        <taxon>Opitutia</taxon>
        <taxon>Puniceicoccales</taxon>
        <taxon>Cerasicoccaceae</taxon>
        <taxon>Ruficoccus</taxon>
    </lineage>
</organism>
<dbReference type="PANTHER" id="PTHR12049">
    <property type="entry name" value="PROTEIN ARGININE METHYLTRANSFERASE NDUFAF7, MITOCHONDRIAL"/>
    <property type="match status" value="1"/>
</dbReference>
<name>A0A842HIF2_9BACT</name>
<accession>A0A842HIF2</accession>
<dbReference type="GO" id="GO:0035243">
    <property type="term" value="F:protein-arginine omega-N symmetric methyltransferase activity"/>
    <property type="evidence" value="ECO:0007669"/>
    <property type="project" value="TreeGrafter"/>
</dbReference>
<dbReference type="EMBL" id="JACHVB010000064">
    <property type="protein sequence ID" value="MBC2596293.1"/>
    <property type="molecule type" value="Genomic_DNA"/>
</dbReference>
<keyword evidence="1 3" id="KW-0489">Methyltransferase</keyword>
<sequence>MSGKWTNFQDFIRRCGGAVTFERFMREALYHPECGYYAQHISDVGRGGDFSTSSTLNAILGDAVAAWLMARRREHFGDLPCTVIELGPGNGSLMRHVLHALDGAGERGLFSFGAVETSPVFRAALKFALPEDRIEIFDTLVQAFESCDGRALVYSNEFVDAFPAVQLTWQQNDWREVYVGLDGDEPLEASKPLLRGIDADAPTRVRDELRLFVHPSYHSWVRRSMSRLKAGAVLTIDYGRAYPSSECRAYRRHERLEGIDVYAWMGEQDVTCDVNFADLQRWGEQLGLRTEGLCTQAEFLETWLPDLEARTQASPAAAFVANPFGAGGAFCVLEQSRR</sequence>
<dbReference type="Pfam" id="PF02636">
    <property type="entry name" value="Methyltransf_28"/>
    <property type="match status" value="1"/>
</dbReference>
<evidence type="ECO:0000313" key="3">
    <source>
        <dbReference type="EMBL" id="MBC2596293.1"/>
    </source>
</evidence>
<dbReference type="Gene3D" id="3.40.50.12710">
    <property type="match status" value="1"/>
</dbReference>
<dbReference type="InterPro" id="IPR038375">
    <property type="entry name" value="NDUFAF7_sf"/>
</dbReference>
<dbReference type="Proteomes" id="UP000546464">
    <property type="component" value="Unassembled WGS sequence"/>
</dbReference>
<keyword evidence="4" id="KW-1185">Reference proteome</keyword>